<dbReference type="AlphaFoldDB" id="A0A0E0NEK6"/>
<accession>A0A0E0NEK6</accession>
<dbReference type="EnsemblPlants" id="ORUFI02G16500.1">
    <property type="protein sequence ID" value="ORUFI02G16500.1"/>
    <property type="gene ID" value="ORUFI02G16500"/>
</dbReference>
<evidence type="ECO:0000313" key="2">
    <source>
        <dbReference type="EnsemblPlants" id="ORUFI02G16500.1"/>
    </source>
</evidence>
<evidence type="ECO:0000313" key="3">
    <source>
        <dbReference type="Proteomes" id="UP000008022"/>
    </source>
</evidence>
<name>A0A0E0NEK6_ORYRU</name>
<evidence type="ECO:0000256" key="1">
    <source>
        <dbReference type="SAM" id="MobiDB-lite"/>
    </source>
</evidence>
<dbReference type="Proteomes" id="UP000008022">
    <property type="component" value="Unassembled WGS sequence"/>
</dbReference>
<sequence length="174" mass="19546">MKGRRGRPFFFITSRAPQALSLSSSRPAAAIVGRSPSPELHKTNPCTTSFTSLRRIHFTHLPLLSHLKSSHYHHSSCCRGQDLAAAVPAILLSPYAFLHLPRVRVSREHHRPPTSPILGHRSTDALLPPSPLYSAGRRREEEEDEKKRLKEHLTVGPTFIKSEGSEVYNNDEFI</sequence>
<keyword evidence="3" id="KW-1185">Reference proteome</keyword>
<reference evidence="2" key="2">
    <citation type="submission" date="2015-06" db="UniProtKB">
        <authorList>
            <consortium name="EnsemblPlants"/>
        </authorList>
    </citation>
    <scope>IDENTIFICATION</scope>
</reference>
<protein>
    <submittedName>
        <fullName evidence="2">Uncharacterized protein</fullName>
    </submittedName>
</protein>
<dbReference type="Gramene" id="ORUFI02G16500.1">
    <property type="protein sequence ID" value="ORUFI02G16500.1"/>
    <property type="gene ID" value="ORUFI02G16500"/>
</dbReference>
<feature type="region of interest" description="Disordered" evidence="1">
    <location>
        <begin position="109"/>
        <end position="149"/>
    </location>
</feature>
<reference evidence="3" key="1">
    <citation type="submission" date="2013-06" db="EMBL/GenBank/DDBJ databases">
        <authorList>
            <person name="Zhao Q."/>
        </authorList>
    </citation>
    <scope>NUCLEOTIDE SEQUENCE</scope>
    <source>
        <strain evidence="3">cv. W1943</strain>
    </source>
</reference>
<feature type="compositionally biased region" description="Basic and acidic residues" evidence="1">
    <location>
        <begin position="137"/>
        <end position="149"/>
    </location>
</feature>
<dbReference type="HOGENOM" id="CLU_1542572_0_0_1"/>
<dbReference type="OMA" id="YHHSSCC"/>
<organism evidence="2 3">
    <name type="scientific">Oryza rufipogon</name>
    <name type="common">Brownbeard rice</name>
    <name type="synonym">Asian wild rice</name>
    <dbReference type="NCBI Taxonomy" id="4529"/>
    <lineage>
        <taxon>Eukaryota</taxon>
        <taxon>Viridiplantae</taxon>
        <taxon>Streptophyta</taxon>
        <taxon>Embryophyta</taxon>
        <taxon>Tracheophyta</taxon>
        <taxon>Spermatophyta</taxon>
        <taxon>Magnoliopsida</taxon>
        <taxon>Liliopsida</taxon>
        <taxon>Poales</taxon>
        <taxon>Poaceae</taxon>
        <taxon>BOP clade</taxon>
        <taxon>Oryzoideae</taxon>
        <taxon>Oryzeae</taxon>
        <taxon>Oryzinae</taxon>
        <taxon>Oryza</taxon>
    </lineage>
</organism>
<proteinExistence type="predicted"/>